<reference evidence="2" key="1">
    <citation type="submission" date="2014-12" db="EMBL/GenBank/DDBJ databases">
        <title>Insight into the proteome of Arion vulgaris.</title>
        <authorList>
            <person name="Aradska J."/>
            <person name="Bulat T."/>
            <person name="Smidak R."/>
            <person name="Sarate P."/>
            <person name="Gangsoo J."/>
            <person name="Sialana F."/>
            <person name="Bilban M."/>
            <person name="Lubec G."/>
        </authorList>
    </citation>
    <scope>NUCLEOTIDE SEQUENCE</scope>
    <source>
        <tissue evidence="2">Skin</tissue>
    </source>
</reference>
<dbReference type="PROSITE" id="PS51257">
    <property type="entry name" value="PROKAR_LIPOPROTEIN"/>
    <property type="match status" value="1"/>
</dbReference>
<evidence type="ECO:0008006" key="3">
    <source>
        <dbReference type="Google" id="ProtNLM"/>
    </source>
</evidence>
<proteinExistence type="predicted"/>
<keyword evidence="1" id="KW-1133">Transmembrane helix</keyword>
<dbReference type="EMBL" id="HACG01009380">
    <property type="protein sequence ID" value="CEK56245.1"/>
    <property type="molecule type" value="Transcribed_RNA"/>
</dbReference>
<dbReference type="InterPro" id="IPR042307">
    <property type="entry name" value="Reeler_sf"/>
</dbReference>
<keyword evidence="1" id="KW-0472">Membrane</keyword>
<evidence type="ECO:0000256" key="1">
    <source>
        <dbReference type="SAM" id="Phobius"/>
    </source>
</evidence>
<keyword evidence="1" id="KW-0812">Transmembrane</keyword>
<dbReference type="AlphaFoldDB" id="A0A0B6YL51"/>
<organism evidence="2">
    <name type="scientific">Arion vulgaris</name>
    <dbReference type="NCBI Taxonomy" id="1028688"/>
    <lineage>
        <taxon>Eukaryota</taxon>
        <taxon>Metazoa</taxon>
        <taxon>Spiralia</taxon>
        <taxon>Lophotrochozoa</taxon>
        <taxon>Mollusca</taxon>
        <taxon>Gastropoda</taxon>
        <taxon>Heterobranchia</taxon>
        <taxon>Euthyneura</taxon>
        <taxon>Panpulmonata</taxon>
        <taxon>Eupulmonata</taxon>
        <taxon>Stylommatophora</taxon>
        <taxon>Helicina</taxon>
        <taxon>Arionoidea</taxon>
        <taxon>Arionidae</taxon>
        <taxon>Arion</taxon>
    </lineage>
</organism>
<name>A0A0B6YL51_9EUPU</name>
<feature type="transmembrane region" description="Helical" evidence="1">
    <location>
        <begin position="12"/>
        <end position="32"/>
    </location>
</feature>
<accession>A0A0B6YL51</accession>
<dbReference type="Gene3D" id="2.60.40.4060">
    <property type="entry name" value="Reeler domain"/>
    <property type="match status" value="1"/>
</dbReference>
<evidence type="ECO:0000313" key="2">
    <source>
        <dbReference type="EMBL" id="CEK56245.1"/>
    </source>
</evidence>
<protein>
    <recommendedName>
        <fullName evidence="3">Reelin domain-containing protein</fullName>
    </recommendedName>
</protein>
<feature type="non-terminal residue" evidence="2">
    <location>
        <position position="101"/>
    </location>
</feature>
<gene>
    <name evidence="2" type="primary">ORF27169</name>
</gene>
<sequence length="101" mass="11002">METMRQVRDFLPVLMVIVCMGCGCAANLALYVKQICERIPIHTTVEQTAGDNGFQMILQGLPGLDTYRPGETYTVLLHGSSPGQHLLGVMVEATSTDKMGM</sequence>